<keyword evidence="11" id="KW-1185">Reference proteome</keyword>
<dbReference type="PANTHER" id="PTHR34933">
    <property type="entry name" value="FLAGELLAR L-RING PROTEIN"/>
    <property type="match status" value="1"/>
</dbReference>
<evidence type="ECO:0000313" key="10">
    <source>
        <dbReference type="EMBL" id="RVU07978.1"/>
    </source>
</evidence>
<keyword evidence="10" id="KW-0966">Cell projection</keyword>
<dbReference type="Proteomes" id="UP000282837">
    <property type="component" value="Unassembled WGS sequence"/>
</dbReference>
<dbReference type="EMBL" id="SACO01000001">
    <property type="protein sequence ID" value="RVU07978.1"/>
    <property type="molecule type" value="Genomic_DNA"/>
</dbReference>
<dbReference type="OrthoDB" id="9789227at2"/>
<keyword evidence="5 7" id="KW-0975">Bacterial flagellum</keyword>
<keyword evidence="4 7" id="KW-0472">Membrane</keyword>
<keyword evidence="3 9" id="KW-0732">Signal</keyword>
<comment type="caution">
    <text evidence="10">The sequence shown here is derived from an EMBL/GenBank/DDBJ whole genome shotgun (WGS) entry which is preliminary data.</text>
</comment>
<keyword evidence="6 7" id="KW-0998">Cell outer membrane</keyword>
<dbReference type="Pfam" id="PF02107">
    <property type="entry name" value="FlgH"/>
    <property type="match status" value="1"/>
</dbReference>
<proteinExistence type="inferred from homology"/>
<dbReference type="PANTHER" id="PTHR34933:SF1">
    <property type="entry name" value="FLAGELLAR L-RING PROTEIN"/>
    <property type="match status" value="1"/>
</dbReference>
<feature type="chain" id="PRO_5019529845" description="Flagellar L-ring protein" evidence="9">
    <location>
        <begin position="23"/>
        <end position="220"/>
    </location>
</feature>
<evidence type="ECO:0000256" key="1">
    <source>
        <dbReference type="ARBA" id="ARBA00002591"/>
    </source>
</evidence>
<dbReference type="GO" id="GO:0009279">
    <property type="term" value="C:cell outer membrane"/>
    <property type="evidence" value="ECO:0007669"/>
    <property type="project" value="UniProtKB-SubCell"/>
</dbReference>
<keyword evidence="10" id="KW-0282">Flagellum</keyword>
<dbReference type="PRINTS" id="PR01008">
    <property type="entry name" value="FLGLRINGFLGH"/>
</dbReference>
<evidence type="ECO:0000256" key="8">
    <source>
        <dbReference type="SAM" id="MobiDB-lite"/>
    </source>
</evidence>
<feature type="region of interest" description="Disordered" evidence="8">
    <location>
        <begin position="82"/>
        <end position="101"/>
    </location>
</feature>
<dbReference type="GO" id="GO:0003774">
    <property type="term" value="F:cytoskeletal motor activity"/>
    <property type="evidence" value="ECO:0007669"/>
    <property type="project" value="InterPro"/>
</dbReference>
<dbReference type="AlphaFoldDB" id="A0A437NDF9"/>
<evidence type="ECO:0000256" key="4">
    <source>
        <dbReference type="ARBA" id="ARBA00023136"/>
    </source>
</evidence>
<dbReference type="GO" id="GO:0071973">
    <property type="term" value="P:bacterial-type flagellum-dependent cell motility"/>
    <property type="evidence" value="ECO:0007669"/>
    <property type="project" value="InterPro"/>
</dbReference>
<evidence type="ECO:0000256" key="7">
    <source>
        <dbReference type="HAMAP-Rule" id="MF_00415"/>
    </source>
</evidence>
<comment type="function">
    <text evidence="1 7">Assembles around the rod to form the L-ring and probably protects the motor/basal body from shearing forces during rotation.</text>
</comment>
<evidence type="ECO:0000256" key="6">
    <source>
        <dbReference type="ARBA" id="ARBA00023237"/>
    </source>
</evidence>
<gene>
    <name evidence="7" type="primary">flgH</name>
    <name evidence="10" type="ORF">EOE18_01695</name>
</gene>
<reference evidence="10 11" key="1">
    <citation type="submission" date="2019-01" db="EMBL/GenBank/DDBJ databases">
        <authorList>
            <person name="Chen W.-M."/>
        </authorList>
    </citation>
    <scope>NUCLEOTIDE SEQUENCE [LARGE SCALE GENOMIC DNA]</scope>
    <source>
        <strain evidence="10 11">FSY-9</strain>
    </source>
</reference>
<comment type="subunit">
    <text evidence="7">The basal body constitutes a major portion of the flagellar organelle and consists of four rings (L,P,S, and M) mounted on a central rod.</text>
</comment>
<accession>A0A437NDF9</accession>
<sequence length="220" mass="22514">MNRPSLLALCTMLALVAAPAQAGRRPSKGFDATLPAMPGNAPAADGAIFSAAMGYVSLVSGARAQRVGDVLTILLSESTSTTKSAANKSSRAGSTALTPPSVGPLAITPGTLNASGSASFNGAGNASQTNTFNGVIAVTIAEVRPNGTALVRGEKRMLLSQGKEWIQFSGIVRLADVDGANQVLSSQVADARIEYAGDGTVAQSAREGWLHKFFSYISPF</sequence>
<feature type="signal peptide" evidence="9">
    <location>
        <begin position="1"/>
        <end position="22"/>
    </location>
</feature>
<keyword evidence="10" id="KW-0969">Cilium</keyword>
<evidence type="ECO:0000256" key="5">
    <source>
        <dbReference type="ARBA" id="ARBA00023143"/>
    </source>
</evidence>
<evidence type="ECO:0000256" key="9">
    <source>
        <dbReference type="SAM" id="SignalP"/>
    </source>
</evidence>
<protein>
    <recommendedName>
        <fullName evidence="7">Flagellar L-ring protein</fullName>
    </recommendedName>
    <alternativeName>
        <fullName evidence="7">Basal body L-ring protein</fullName>
    </alternativeName>
</protein>
<comment type="similarity">
    <text evidence="2 7">Belongs to the FlgH family.</text>
</comment>
<dbReference type="GO" id="GO:0009427">
    <property type="term" value="C:bacterial-type flagellum basal body, distal rod, L ring"/>
    <property type="evidence" value="ECO:0007669"/>
    <property type="project" value="InterPro"/>
</dbReference>
<organism evidence="10 11">
    <name type="scientific">Novosphingobium umbonatum</name>
    <dbReference type="NCBI Taxonomy" id="1908524"/>
    <lineage>
        <taxon>Bacteria</taxon>
        <taxon>Pseudomonadati</taxon>
        <taxon>Pseudomonadota</taxon>
        <taxon>Alphaproteobacteria</taxon>
        <taxon>Sphingomonadales</taxon>
        <taxon>Sphingomonadaceae</taxon>
        <taxon>Novosphingobium</taxon>
    </lineage>
</organism>
<comment type="subcellular location">
    <subcellularLocation>
        <location evidence="7">Cell outer membrane</location>
    </subcellularLocation>
    <subcellularLocation>
        <location evidence="7">Bacterial flagellum basal body</location>
    </subcellularLocation>
</comment>
<evidence type="ECO:0000313" key="11">
    <source>
        <dbReference type="Proteomes" id="UP000282837"/>
    </source>
</evidence>
<evidence type="ECO:0000256" key="2">
    <source>
        <dbReference type="ARBA" id="ARBA00006929"/>
    </source>
</evidence>
<evidence type="ECO:0000256" key="3">
    <source>
        <dbReference type="ARBA" id="ARBA00022729"/>
    </source>
</evidence>
<name>A0A437NDF9_9SPHN</name>
<dbReference type="HAMAP" id="MF_00415">
    <property type="entry name" value="FlgH"/>
    <property type="match status" value="1"/>
</dbReference>
<dbReference type="InterPro" id="IPR000527">
    <property type="entry name" value="Flag_Lring"/>
</dbReference>